<feature type="transmembrane region" description="Helical" evidence="15">
    <location>
        <begin position="141"/>
        <end position="158"/>
    </location>
</feature>
<feature type="transmembrane region" description="Helical" evidence="15">
    <location>
        <begin position="87"/>
        <end position="105"/>
    </location>
</feature>
<gene>
    <name evidence="17" type="ORF">COCSUDRAFT_36201</name>
</gene>
<keyword evidence="18" id="KW-1185">Reference proteome</keyword>
<keyword evidence="8" id="KW-0732">Signal</keyword>
<evidence type="ECO:0000256" key="14">
    <source>
        <dbReference type="PROSITE-ProRule" id="PRU00175"/>
    </source>
</evidence>
<evidence type="ECO:0000256" key="9">
    <source>
        <dbReference type="ARBA" id="ARBA00022771"/>
    </source>
</evidence>
<dbReference type="GO" id="GO:0043161">
    <property type="term" value="P:proteasome-mediated ubiquitin-dependent protein catabolic process"/>
    <property type="evidence" value="ECO:0007669"/>
    <property type="project" value="TreeGrafter"/>
</dbReference>
<evidence type="ECO:0000313" key="17">
    <source>
        <dbReference type="EMBL" id="EIE23952.1"/>
    </source>
</evidence>
<dbReference type="SMART" id="SM00184">
    <property type="entry name" value="RING"/>
    <property type="match status" value="1"/>
</dbReference>
<dbReference type="SUPFAM" id="SSF57850">
    <property type="entry name" value="RING/U-box"/>
    <property type="match status" value="1"/>
</dbReference>
<dbReference type="KEGG" id="csl:COCSUDRAFT_36201"/>
<evidence type="ECO:0000256" key="1">
    <source>
        <dbReference type="ARBA" id="ARBA00000900"/>
    </source>
</evidence>
<evidence type="ECO:0000256" key="7">
    <source>
        <dbReference type="ARBA" id="ARBA00022723"/>
    </source>
</evidence>
<comment type="catalytic activity">
    <reaction evidence="1">
        <text>S-ubiquitinyl-[E2 ubiquitin-conjugating enzyme]-L-cysteine + [acceptor protein]-L-lysine = [E2 ubiquitin-conjugating enzyme]-L-cysteine + N(6)-ubiquitinyl-[acceptor protein]-L-lysine.</text>
        <dbReference type="EC" id="2.3.2.27"/>
    </reaction>
</comment>
<evidence type="ECO:0000256" key="3">
    <source>
        <dbReference type="ARBA" id="ARBA00004906"/>
    </source>
</evidence>
<evidence type="ECO:0000259" key="16">
    <source>
        <dbReference type="PROSITE" id="PS50089"/>
    </source>
</evidence>
<dbReference type="PROSITE" id="PS50089">
    <property type="entry name" value="ZF_RING_2"/>
    <property type="match status" value="1"/>
</dbReference>
<protein>
    <recommendedName>
        <fullName evidence="4">RING-type E3 ubiquitin transferase</fullName>
        <ecNumber evidence="4">2.3.2.27</ecNumber>
    </recommendedName>
</protein>
<dbReference type="InterPro" id="IPR011016">
    <property type="entry name" value="Znf_RING-CH"/>
</dbReference>
<dbReference type="GO" id="GO:0012505">
    <property type="term" value="C:endomembrane system"/>
    <property type="evidence" value="ECO:0007669"/>
    <property type="project" value="UniProtKB-SubCell"/>
</dbReference>
<dbReference type="Pfam" id="PF11145">
    <property type="entry name" value="DUF2921"/>
    <property type="match status" value="1"/>
</dbReference>
<feature type="transmembrane region" description="Helical" evidence="15">
    <location>
        <begin position="45"/>
        <end position="66"/>
    </location>
</feature>
<dbReference type="InterPro" id="IPR021319">
    <property type="entry name" value="DUF2921"/>
</dbReference>
<name>I0YZY3_COCSC</name>
<evidence type="ECO:0000256" key="13">
    <source>
        <dbReference type="ARBA" id="ARBA00023136"/>
    </source>
</evidence>
<dbReference type="OrthoDB" id="9984778at2759"/>
<dbReference type="EMBL" id="AGSI01000006">
    <property type="protein sequence ID" value="EIE23952.1"/>
    <property type="molecule type" value="Genomic_DNA"/>
</dbReference>
<feature type="transmembrane region" description="Helical" evidence="15">
    <location>
        <begin position="170"/>
        <end position="190"/>
    </location>
</feature>
<comment type="caution">
    <text evidence="17">The sequence shown here is derived from an EMBL/GenBank/DDBJ whole genome shotgun (WGS) entry which is preliminary data.</text>
</comment>
<accession>I0YZY3</accession>
<evidence type="ECO:0000256" key="5">
    <source>
        <dbReference type="ARBA" id="ARBA00022679"/>
    </source>
</evidence>
<dbReference type="EC" id="2.3.2.27" evidence="4"/>
<keyword evidence="7" id="KW-0479">Metal-binding</keyword>
<dbReference type="InterPro" id="IPR001841">
    <property type="entry name" value="Znf_RING"/>
</dbReference>
<evidence type="ECO:0000256" key="11">
    <source>
        <dbReference type="ARBA" id="ARBA00022833"/>
    </source>
</evidence>
<keyword evidence="11" id="KW-0862">Zinc</keyword>
<evidence type="ECO:0000256" key="2">
    <source>
        <dbReference type="ARBA" id="ARBA00004127"/>
    </source>
</evidence>
<evidence type="ECO:0000256" key="10">
    <source>
        <dbReference type="ARBA" id="ARBA00022786"/>
    </source>
</evidence>
<dbReference type="Pfam" id="PF13639">
    <property type="entry name" value="zf-RING_2"/>
    <property type="match status" value="1"/>
</dbReference>
<evidence type="ECO:0000256" key="15">
    <source>
        <dbReference type="SAM" id="Phobius"/>
    </source>
</evidence>
<feature type="domain" description="RING-type" evidence="16">
    <location>
        <begin position="241"/>
        <end position="284"/>
    </location>
</feature>
<evidence type="ECO:0000313" key="18">
    <source>
        <dbReference type="Proteomes" id="UP000007264"/>
    </source>
</evidence>
<keyword evidence="10" id="KW-0833">Ubl conjugation pathway</keyword>
<feature type="transmembrane region" description="Helical" evidence="15">
    <location>
        <begin position="22"/>
        <end position="39"/>
    </location>
</feature>
<dbReference type="Proteomes" id="UP000007264">
    <property type="component" value="Unassembled WGS sequence"/>
</dbReference>
<evidence type="ECO:0000256" key="6">
    <source>
        <dbReference type="ARBA" id="ARBA00022692"/>
    </source>
</evidence>
<dbReference type="Gene3D" id="3.30.40.10">
    <property type="entry name" value="Zinc/RING finger domain, C3HC4 (zinc finger)"/>
    <property type="match status" value="1"/>
</dbReference>
<dbReference type="SMART" id="SM00744">
    <property type="entry name" value="RINGv"/>
    <property type="match status" value="1"/>
</dbReference>
<reference evidence="17 18" key="1">
    <citation type="journal article" date="2012" name="Genome Biol.">
        <title>The genome of the polar eukaryotic microalga coccomyxa subellipsoidea reveals traits of cold adaptation.</title>
        <authorList>
            <person name="Blanc G."/>
            <person name="Agarkova I."/>
            <person name="Grimwood J."/>
            <person name="Kuo A."/>
            <person name="Brueggeman A."/>
            <person name="Dunigan D."/>
            <person name="Gurnon J."/>
            <person name="Ladunga I."/>
            <person name="Lindquist E."/>
            <person name="Lucas S."/>
            <person name="Pangilinan J."/>
            <person name="Proschold T."/>
            <person name="Salamov A."/>
            <person name="Schmutz J."/>
            <person name="Weeks D."/>
            <person name="Yamada T."/>
            <person name="Claverie J.M."/>
            <person name="Grigoriev I."/>
            <person name="Van Etten J."/>
            <person name="Lomsadze A."/>
            <person name="Borodovsky M."/>
        </authorList>
    </citation>
    <scope>NUCLEOTIDE SEQUENCE [LARGE SCALE GENOMIC DNA]</scope>
    <source>
        <strain evidence="17 18">C-169</strain>
    </source>
</reference>
<dbReference type="STRING" id="574566.I0YZY3"/>
<dbReference type="GO" id="GO:0061630">
    <property type="term" value="F:ubiquitin protein ligase activity"/>
    <property type="evidence" value="ECO:0007669"/>
    <property type="project" value="UniProtKB-EC"/>
</dbReference>
<keyword evidence="5" id="KW-0808">Transferase</keyword>
<evidence type="ECO:0000256" key="12">
    <source>
        <dbReference type="ARBA" id="ARBA00022989"/>
    </source>
</evidence>
<dbReference type="GeneID" id="17041950"/>
<dbReference type="eggNOG" id="KOG0828">
    <property type="taxonomic scope" value="Eukaryota"/>
</dbReference>
<proteinExistence type="predicted"/>
<evidence type="ECO:0000256" key="8">
    <source>
        <dbReference type="ARBA" id="ARBA00022729"/>
    </source>
</evidence>
<keyword evidence="13 15" id="KW-0472">Membrane</keyword>
<dbReference type="AlphaFoldDB" id="I0YZY3"/>
<dbReference type="GO" id="GO:0008270">
    <property type="term" value="F:zinc ion binding"/>
    <property type="evidence" value="ECO:0007669"/>
    <property type="project" value="UniProtKB-KW"/>
</dbReference>
<keyword evidence="6 15" id="KW-0812">Transmembrane</keyword>
<comment type="pathway">
    <text evidence="3">Protein modification; protein ubiquitination.</text>
</comment>
<dbReference type="PANTHER" id="PTHR22763">
    <property type="entry name" value="RING ZINC FINGER PROTEIN"/>
    <property type="match status" value="1"/>
</dbReference>
<dbReference type="InterPro" id="IPR013083">
    <property type="entry name" value="Znf_RING/FYVE/PHD"/>
</dbReference>
<dbReference type="InterPro" id="IPR050731">
    <property type="entry name" value="HRD1_E3_ubiq-ligases"/>
</dbReference>
<comment type="subcellular location">
    <subcellularLocation>
        <location evidence="2">Endomembrane system</location>
        <topology evidence="2">Multi-pass membrane protein</topology>
    </subcellularLocation>
</comment>
<organism evidence="17 18">
    <name type="scientific">Coccomyxa subellipsoidea (strain C-169)</name>
    <name type="common">Green microalga</name>
    <dbReference type="NCBI Taxonomy" id="574566"/>
    <lineage>
        <taxon>Eukaryota</taxon>
        <taxon>Viridiplantae</taxon>
        <taxon>Chlorophyta</taxon>
        <taxon>core chlorophytes</taxon>
        <taxon>Trebouxiophyceae</taxon>
        <taxon>Trebouxiophyceae incertae sedis</taxon>
        <taxon>Coccomyxaceae</taxon>
        <taxon>Coccomyxa</taxon>
        <taxon>Coccomyxa subellipsoidea</taxon>
    </lineage>
</organism>
<dbReference type="RefSeq" id="XP_005648496.1">
    <property type="nucleotide sequence ID" value="XM_005648439.1"/>
</dbReference>
<keyword evidence="9 14" id="KW-0863">Zinc-finger</keyword>
<sequence>MDGSDAPAAAAKVSLLMLGQQAILDALLCLAHLTAGIVMEDVFNAFAVAAFFEFVVFAIFEMRYLLLVWKARRANSLDPWAAQRELSVLYARFYGVLLAGVFLGYQLHLWLKYLIFPMYAFWVPQIVYCARHDVRQPLRPAYVIGITLTRLALPLYLFGCPHNLLGWQPRPGVCLALCICMAVQVAVLMVQTRWGPRCFIPKRFLPAKYDYHRRAPARPLEAPDQARGPRDIETGDAGVECVICMNPLDVERTSARMVTPCNHFFHPDCLNRWMDVKMECPTCRQLLPPT</sequence>
<keyword evidence="12 15" id="KW-1133">Transmembrane helix</keyword>
<evidence type="ECO:0000256" key="4">
    <source>
        <dbReference type="ARBA" id="ARBA00012483"/>
    </source>
</evidence>
<dbReference type="PANTHER" id="PTHR22763:SF162">
    <property type="entry name" value="TRANSMEMBRANE E3 UBIQUITIN-PROTEIN LIGASE 1"/>
    <property type="match status" value="1"/>
</dbReference>